<feature type="non-terminal residue" evidence="1">
    <location>
        <position position="1"/>
    </location>
</feature>
<keyword evidence="2" id="KW-1185">Reference proteome</keyword>
<organism evidence="1 2">
    <name type="scientific">Racocetra persica</name>
    <dbReference type="NCBI Taxonomy" id="160502"/>
    <lineage>
        <taxon>Eukaryota</taxon>
        <taxon>Fungi</taxon>
        <taxon>Fungi incertae sedis</taxon>
        <taxon>Mucoromycota</taxon>
        <taxon>Glomeromycotina</taxon>
        <taxon>Glomeromycetes</taxon>
        <taxon>Diversisporales</taxon>
        <taxon>Gigasporaceae</taxon>
        <taxon>Racocetra</taxon>
    </lineage>
</organism>
<comment type="caution">
    <text evidence="1">The sequence shown here is derived from an EMBL/GenBank/DDBJ whole genome shotgun (WGS) entry which is preliminary data.</text>
</comment>
<protein>
    <submittedName>
        <fullName evidence="1">7058_t:CDS:1</fullName>
    </submittedName>
</protein>
<evidence type="ECO:0000313" key="2">
    <source>
        <dbReference type="Proteomes" id="UP000789920"/>
    </source>
</evidence>
<feature type="non-terminal residue" evidence="1">
    <location>
        <position position="42"/>
    </location>
</feature>
<dbReference type="EMBL" id="CAJVQC010037307">
    <property type="protein sequence ID" value="CAG8763505.1"/>
    <property type="molecule type" value="Genomic_DNA"/>
</dbReference>
<sequence length="42" mass="4583">SIAVTNIHRIESSGFVSVRLIVQASPPSFNNPIQMNSSQNEL</sequence>
<accession>A0ACA9QRE7</accession>
<reference evidence="1" key="1">
    <citation type="submission" date="2021-06" db="EMBL/GenBank/DDBJ databases">
        <authorList>
            <person name="Kallberg Y."/>
            <person name="Tangrot J."/>
            <person name="Rosling A."/>
        </authorList>
    </citation>
    <scope>NUCLEOTIDE SEQUENCE</scope>
    <source>
        <strain evidence="1">MA461A</strain>
    </source>
</reference>
<evidence type="ECO:0000313" key="1">
    <source>
        <dbReference type="EMBL" id="CAG8763505.1"/>
    </source>
</evidence>
<dbReference type="Proteomes" id="UP000789920">
    <property type="component" value="Unassembled WGS sequence"/>
</dbReference>
<name>A0ACA9QRE7_9GLOM</name>
<gene>
    <name evidence="1" type="ORF">RPERSI_LOCUS15513</name>
</gene>
<proteinExistence type="predicted"/>